<dbReference type="InterPro" id="IPR029068">
    <property type="entry name" value="Glyas_Bleomycin-R_OHBP_Dase"/>
</dbReference>
<feature type="domain" description="VOC" evidence="1">
    <location>
        <begin position="6"/>
        <end position="123"/>
    </location>
</feature>
<dbReference type="RefSeq" id="WP_104513917.1">
    <property type="nucleotide sequence ID" value="NZ_MQVW01000022.1"/>
</dbReference>
<name>A0A2S6IQ23_9FLAO</name>
<dbReference type="Gene3D" id="3.10.180.10">
    <property type="entry name" value="2,3-Dihydroxybiphenyl 1,2-Dioxygenase, domain 1"/>
    <property type="match status" value="1"/>
</dbReference>
<dbReference type="OrthoDB" id="9799428at2"/>
<sequence length="131" mass="15313">MKKVTGIGGIFFKCKDTAVTKAWYEKHLGLPVDDYGCTFWQADSVALDKKASQQWSPFKKDSNYFEPGEQEFMINYRVHDLHGLINELRENDVEIAGEIQEFDYGKFGWIIDCDGRKVELWEPINEHLFEK</sequence>
<dbReference type="Proteomes" id="UP000239002">
    <property type="component" value="Unassembled WGS sequence"/>
</dbReference>
<evidence type="ECO:0000313" key="3">
    <source>
        <dbReference type="Proteomes" id="UP000239002"/>
    </source>
</evidence>
<accession>A0A2S6IQ23</accession>
<dbReference type="EMBL" id="PTJE01000001">
    <property type="protein sequence ID" value="PPK96347.1"/>
    <property type="molecule type" value="Genomic_DNA"/>
</dbReference>
<proteinExistence type="predicted"/>
<keyword evidence="3" id="KW-1185">Reference proteome</keyword>
<dbReference type="SUPFAM" id="SSF54593">
    <property type="entry name" value="Glyoxalase/Bleomycin resistance protein/Dihydroxybiphenyl dioxygenase"/>
    <property type="match status" value="1"/>
</dbReference>
<dbReference type="PROSITE" id="PS51819">
    <property type="entry name" value="VOC"/>
    <property type="match status" value="1"/>
</dbReference>
<evidence type="ECO:0000313" key="2">
    <source>
        <dbReference type="EMBL" id="PPK96347.1"/>
    </source>
</evidence>
<comment type="caution">
    <text evidence="2">The sequence shown here is derived from an EMBL/GenBank/DDBJ whole genome shotgun (WGS) entry which is preliminary data.</text>
</comment>
<dbReference type="AlphaFoldDB" id="A0A2S6IQ23"/>
<evidence type="ECO:0000259" key="1">
    <source>
        <dbReference type="PROSITE" id="PS51819"/>
    </source>
</evidence>
<gene>
    <name evidence="2" type="ORF">LY01_00166</name>
</gene>
<protein>
    <recommendedName>
        <fullName evidence="1">VOC domain-containing protein</fullName>
    </recommendedName>
</protein>
<reference evidence="2 3" key="1">
    <citation type="submission" date="2018-02" db="EMBL/GenBank/DDBJ databases">
        <title>Genomic Encyclopedia of Archaeal and Bacterial Type Strains, Phase II (KMG-II): from individual species to whole genera.</title>
        <authorList>
            <person name="Goeker M."/>
        </authorList>
    </citation>
    <scope>NUCLEOTIDE SEQUENCE [LARGE SCALE GENOMIC DNA]</scope>
    <source>
        <strain evidence="2 3">DSM 16809</strain>
    </source>
</reference>
<dbReference type="InterPro" id="IPR037523">
    <property type="entry name" value="VOC_core"/>
</dbReference>
<dbReference type="InterPro" id="IPR052164">
    <property type="entry name" value="Anthracycline_SecMetBiosynth"/>
</dbReference>
<dbReference type="PANTHER" id="PTHR33993:SF5">
    <property type="entry name" value="GLYOXALASE"/>
    <property type="match status" value="1"/>
</dbReference>
<dbReference type="PANTHER" id="PTHR33993">
    <property type="entry name" value="GLYOXALASE-RELATED"/>
    <property type="match status" value="1"/>
</dbReference>
<organism evidence="2 3">
    <name type="scientific">Nonlabens xylanidelens</name>
    <dbReference type="NCBI Taxonomy" id="191564"/>
    <lineage>
        <taxon>Bacteria</taxon>
        <taxon>Pseudomonadati</taxon>
        <taxon>Bacteroidota</taxon>
        <taxon>Flavobacteriia</taxon>
        <taxon>Flavobacteriales</taxon>
        <taxon>Flavobacteriaceae</taxon>
        <taxon>Nonlabens</taxon>
    </lineage>
</organism>